<dbReference type="PROSITE" id="PS50929">
    <property type="entry name" value="ABC_TM1F"/>
    <property type="match status" value="2"/>
</dbReference>
<dbReference type="InterPro" id="IPR011527">
    <property type="entry name" value="ABC1_TM_dom"/>
</dbReference>
<feature type="transmembrane region" description="Helical" evidence="11">
    <location>
        <begin position="303"/>
        <end position="325"/>
    </location>
</feature>
<feature type="domain" description="ABC transporter" evidence="12">
    <location>
        <begin position="1282"/>
        <end position="1533"/>
    </location>
</feature>
<keyword evidence="4 11" id="KW-0812">Transmembrane</keyword>
<dbReference type="EMBL" id="JBCAWK010000006">
    <property type="protein sequence ID" value="KAK8854643.1"/>
    <property type="molecule type" value="Genomic_DNA"/>
</dbReference>
<feature type="compositionally biased region" description="Basic residues" evidence="10">
    <location>
        <begin position="625"/>
        <end position="635"/>
    </location>
</feature>
<dbReference type="KEGG" id="kne:92180640"/>
<dbReference type="Gene3D" id="3.40.50.300">
    <property type="entry name" value="P-loop containing nucleotide triphosphate hydrolases"/>
    <property type="match status" value="2"/>
</dbReference>
<dbReference type="InterPro" id="IPR036640">
    <property type="entry name" value="ABC1_TM_sf"/>
</dbReference>
<dbReference type="Pfam" id="PF00664">
    <property type="entry name" value="ABC_membrane"/>
    <property type="match status" value="2"/>
</dbReference>
<evidence type="ECO:0000256" key="4">
    <source>
        <dbReference type="ARBA" id="ARBA00022692"/>
    </source>
</evidence>
<keyword evidence="15" id="KW-1185">Reference proteome</keyword>
<evidence type="ECO:0000256" key="11">
    <source>
        <dbReference type="SAM" id="Phobius"/>
    </source>
</evidence>
<dbReference type="CDD" id="cd18606">
    <property type="entry name" value="ABC_6TM_YOR1_D2_like"/>
    <property type="match status" value="1"/>
</dbReference>
<feature type="transmembrane region" description="Helical" evidence="11">
    <location>
        <begin position="1090"/>
        <end position="1116"/>
    </location>
</feature>
<feature type="transmembrane region" description="Helical" evidence="11">
    <location>
        <begin position="405"/>
        <end position="422"/>
    </location>
</feature>
<dbReference type="CDD" id="cd18597">
    <property type="entry name" value="ABC_6TM_YOR1_D1_like"/>
    <property type="match status" value="1"/>
</dbReference>
<dbReference type="Pfam" id="PF00005">
    <property type="entry name" value="ABC_tran"/>
    <property type="match status" value="2"/>
</dbReference>
<dbReference type="CDD" id="cd03244">
    <property type="entry name" value="ABCC_MRP_domain2"/>
    <property type="match status" value="1"/>
</dbReference>
<dbReference type="FunFam" id="3.40.50.300:FF:000997">
    <property type="entry name" value="Multidrug resistance-associated protein 1"/>
    <property type="match status" value="1"/>
</dbReference>
<dbReference type="GO" id="GO:0016887">
    <property type="term" value="F:ATP hydrolysis activity"/>
    <property type="evidence" value="ECO:0007669"/>
    <property type="project" value="InterPro"/>
</dbReference>
<dbReference type="InterPro" id="IPR050173">
    <property type="entry name" value="ABC_transporter_C-like"/>
</dbReference>
<evidence type="ECO:0008006" key="16">
    <source>
        <dbReference type="Google" id="ProtNLM"/>
    </source>
</evidence>
<accession>A0AAW0Z1C2</accession>
<dbReference type="Proteomes" id="UP001388673">
    <property type="component" value="Unassembled WGS sequence"/>
</dbReference>
<dbReference type="RefSeq" id="XP_066802881.1">
    <property type="nucleotide sequence ID" value="XM_066946489.1"/>
</dbReference>
<evidence type="ECO:0000256" key="9">
    <source>
        <dbReference type="ARBA" id="ARBA00023136"/>
    </source>
</evidence>
<evidence type="ECO:0000256" key="3">
    <source>
        <dbReference type="ARBA" id="ARBA00022448"/>
    </source>
</evidence>
<dbReference type="FunFam" id="1.20.1560.10:FF:000061">
    <property type="entry name" value="ATP-binding cassette transporter YOR1"/>
    <property type="match status" value="1"/>
</dbReference>
<comment type="similarity">
    <text evidence="2">Belongs to the ABC transporter superfamily. ABCC family. Conjugate transporter (TC 3.A.1.208) subfamily.</text>
</comment>
<feature type="transmembrane region" description="Helical" evidence="11">
    <location>
        <begin position="1003"/>
        <end position="1024"/>
    </location>
</feature>
<keyword evidence="6" id="KW-0067">ATP-binding</keyword>
<dbReference type="Gene3D" id="1.20.1560.10">
    <property type="entry name" value="ABC transporter type 1, transmembrane domain"/>
    <property type="match status" value="2"/>
</dbReference>
<gene>
    <name evidence="14" type="ORF">IAR55_003382</name>
</gene>
<dbReference type="GO" id="GO:0140359">
    <property type="term" value="F:ABC-type transporter activity"/>
    <property type="evidence" value="ECO:0007669"/>
    <property type="project" value="InterPro"/>
</dbReference>
<evidence type="ECO:0000256" key="6">
    <source>
        <dbReference type="ARBA" id="ARBA00022840"/>
    </source>
</evidence>
<evidence type="ECO:0000259" key="12">
    <source>
        <dbReference type="PROSITE" id="PS50893"/>
    </source>
</evidence>
<dbReference type="InterPro" id="IPR017871">
    <property type="entry name" value="ABC_transporter-like_CS"/>
</dbReference>
<feature type="region of interest" description="Disordered" evidence="10">
    <location>
        <begin position="1400"/>
        <end position="1421"/>
    </location>
</feature>
<keyword evidence="5" id="KW-0547">Nucleotide-binding</keyword>
<keyword evidence="9 11" id="KW-0472">Membrane</keyword>
<dbReference type="CDD" id="cd03250">
    <property type="entry name" value="ABCC_MRP_domain1"/>
    <property type="match status" value="1"/>
</dbReference>
<dbReference type="PROSITE" id="PS00211">
    <property type="entry name" value="ABC_TRANSPORTER_1"/>
    <property type="match status" value="2"/>
</dbReference>
<feature type="domain" description="ABC transmembrane type-1" evidence="13">
    <location>
        <begin position="970"/>
        <end position="1244"/>
    </location>
</feature>
<proteinExistence type="inferred from homology"/>
<evidence type="ECO:0000256" key="2">
    <source>
        <dbReference type="ARBA" id="ARBA00009726"/>
    </source>
</evidence>
<keyword evidence="8" id="KW-0843">Virulence</keyword>
<dbReference type="GO" id="GO:0005524">
    <property type="term" value="F:ATP binding"/>
    <property type="evidence" value="ECO:0007669"/>
    <property type="project" value="UniProtKB-KW"/>
</dbReference>
<feature type="transmembrane region" description="Helical" evidence="11">
    <location>
        <begin position="375"/>
        <end position="399"/>
    </location>
</feature>
<feature type="domain" description="ABC transporter" evidence="12">
    <location>
        <begin position="677"/>
        <end position="898"/>
    </location>
</feature>
<dbReference type="SMART" id="SM00382">
    <property type="entry name" value="AAA"/>
    <property type="match status" value="2"/>
</dbReference>
<dbReference type="PANTHER" id="PTHR24223:SF456">
    <property type="entry name" value="MULTIDRUG RESISTANCE-ASSOCIATED PROTEIN LETHAL(2)03659"/>
    <property type="match status" value="1"/>
</dbReference>
<evidence type="ECO:0000313" key="14">
    <source>
        <dbReference type="EMBL" id="KAK8854643.1"/>
    </source>
</evidence>
<dbReference type="InterPro" id="IPR003593">
    <property type="entry name" value="AAA+_ATPase"/>
</dbReference>
<evidence type="ECO:0000313" key="15">
    <source>
        <dbReference type="Proteomes" id="UP001388673"/>
    </source>
</evidence>
<keyword evidence="7 11" id="KW-1133">Transmembrane helix</keyword>
<feature type="domain" description="ABC transmembrane type-1" evidence="13">
    <location>
        <begin position="258"/>
        <end position="545"/>
    </location>
</feature>
<evidence type="ECO:0000256" key="5">
    <source>
        <dbReference type="ARBA" id="ARBA00022741"/>
    </source>
</evidence>
<organism evidence="14 15">
    <name type="scientific">Kwoniella newhampshirensis</name>
    <dbReference type="NCBI Taxonomy" id="1651941"/>
    <lineage>
        <taxon>Eukaryota</taxon>
        <taxon>Fungi</taxon>
        <taxon>Dikarya</taxon>
        <taxon>Basidiomycota</taxon>
        <taxon>Agaricomycotina</taxon>
        <taxon>Tremellomycetes</taxon>
        <taxon>Tremellales</taxon>
        <taxon>Cryptococcaceae</taxon>
        <taxon>Kwoniella</taxon>
    </lineage>
</organism>
<dbReference type="PANTHER" id="PTHR24223">
    <property type="entry name" value="ATP-BINDING CASSETTE SUB-FAMILY C"/>
    <property type="match status" value="1"/>
</dbReference>
<feature type="compositionally biased region" description="Polar residues" evidence="10">
    <location>
        <begin position="20"/>
        <end position="38"/>
    </location>
</feature>
<feature type="region of interest" description="Disordered" evidence="10">
    <location>
        <begin position="610"/>
        <end position="635"/>
    </location>
</feature>
<dbReference type="PROSITE" id="PS50893">
    <property type="entry name" value="ABC_TRANSPORTER_2"/>
    <property type="match status" value="2"/>
</dbReference>
<keyword evidence="3" id="KW-0813">Transport</keyword>
<evidence type="ECO:0000259" key="13">
    <source>
        <dbReference type="PROSITE" id="PS50929"/>
    </source>
</evidence>
<dbReference type="SUPFAM" id="SSF90123">
    <property type="entry name" value="ABC transporter transmembrane region"/>
    <property type="match status" value="2"/>
</dbReference>
<dbReference type="SUPFAM" id="SSF52540">
    <property type="entry name" value="P-loop containing nucleoside triphosphate hydrolases"/>
    <property type="match status" value="2"/>
</dbReference>
<comment type="caution">
    <text evidence="14">The sequence shown here is derived from an EMBL/GenBank/DDBJ whole genome shotgun (WGS) entry which is preliminary data.</text>
</comment>
<feature type="transmembrane region" description="Helical" evidence="11">
    <location>
        <begin position="1194"/>
        <end position="1213"/>
    </location>
</feature>
<feature type="transmembrane region" description="Helical" evidence="11">
    <location>
        <begin position="966"/>
        <end position="991"/>
    </location>
</feature>
<dbReference type="InterPro" id="IPR027417">
    <property type="entry name" value="P-loop_NTPase"/>
</dbReference>
<evidence type="ECO:0000256" key="1">
    <source>
        <dbReference type="ARBA" id="ARBA00004141"/>
    </source>
</evidence>
<protein>
    <recommendedName>
        <fullName evidence="16">ATP-binding cassette transporter YOR1</fullName>
    </recommendedName>
</protein>
<dbReference type="GO" id="GO:0016020">
    <property type="term" value="C:membrane"/>
    <property type="evidence" value="ECO:0007669"/>
    <property type="project" value="UniProtKB-SubCell"/>
</dbReference>
<comment type="subcellular location">
    <subcellularLocation>
        <location evidence="1">Membrane</location>
        <topology evidence="1">Multi-pass membrane protein</topology>
    </subcellularLocation>
</comment>
<evidence type="ECO:0000256" key="7">
    <source>
        <dbReference type="ARBA" id="ARBA00022989"/>
    </source>
</evidence>
<reference evidence="14 15" key="1">
    <citation type="journal article" date="2024" name="bioRxiv">
        <title>Comparative genomics of Cryptococcus and Kwoniella reveals pathogenesis evolution and contrasting karyotype dynamics via intercentromeric recombination or chromosome fusion.</title>
        <authorList>
            <person name="Coelho M.A."/>
            <person name="David-Palma M."/>
            <person name="Shea T."/>
            <person name="Bowers K."/>
            <person name="McGinley-Smith S."/>
            <person name="Mohammad A.W."/>
            <person name="Gnirke A."/>
            <person name="Yurkov A.M."/>
            <person name="Nowrousian M."/>
            <person name="Sun S."/>
            <person name="Cuomo C.A."/>
            <person name="Heitman J."/>
        </authorList>
    </citation>
    <scope>NUCLEOTIDE SEQUENCE [LARGE SCALE GENOMIC DNA]</scope>
    <source>
        <strain evidence="14 15">CBS 13917</strain>
    </source>
</reference>
<dbReference type="FunFam" id="3.40.50.300:FF:000565">
    <property type="entry name" value="ABC bile acid transporter"/>
    <property type="match status" value="1"/>
</dbReference>
<feature type="region of interest" description="Disordered" evidence="10">
    <location>
        <begin position="1"/>
        <end position="63"/>
    </location>
</feature>
<dbReference type="GeneID" id="92180640"/>
<evidence type="ECO:0000256" key="8">
    <source>
        <dbReference type="ARBA" id="ARBA00023026"/>
    </source>
</evidence>
<sequence>MSSSLTVRDASPASTVPHPASSQRVSVAPSSNSVSTRVGGNDEEKEAGKAANGDYNEKGKSVKADGAYEEKGVTEIEDEGVKRQVMVVLEHKTGKELLRDVGGGPYTQPRWRHSLPFVKPKHPPPPAPLDLDDAAVTPEVTASVFSHVFFNWISPLMALGSARPLQETDLWKMDQARSSQLLSNKLLRSYEARTKIANEYNEKLADPNTPLPLSRRIAYTFMSNREKREKEYRTKHGKKKASLAMALHDTFGWYFLSAGFIKLIGDTCGAVTPLLLRSLISWSTRYNLAKHAGTDLPSRGNGIGMAVGLLLLLILSSLSIHHYFYRSMGVGVLSRSAIISAVFQQALRFTQKSRGEIPNGKLVNHISTDTSRIDFAAGFAHLIWTAPVQMVIIIIILLVQIGYSALPGIAFLFIMMPVQVRFMKSLFMYRKKAASWTDKRAKLLQEILGGMRIVKYMAWENPFLKRINAIRGMELKYIRMLLIFRSGMMAFAMSLPTLAAILAFITYSATAHDLEAAKIFTVVTLFQLMRMPLMMWPMTLSAVADALNALGRLEAVFDAELITETKRVDPNMEEAVRLDHASFTWDAAPVEEDTMMKKLKGKDAQAITGGIAPAVGDGKSGGGKKEKKKRRMVWNKKSKKVTLADEVQAEMASGGPHDAEASKQAVGQGAANEASALAEVKVEAIDEERIFKIKDINMSIPRGSLTAIVGAIGSGKSSLLQGLMGEMRKTEGKVTFSGSTSLCAQTPWIQNATVRENILFGQPWDEERYWAAVRDSSLETDLELLEDGDGTEIGEKGINLSGGQKQRINIARAIYFNAEIIALDDPLSALDAGVGKAIFFNAIIGALNGKTRILVTHALHFLPYVDNIIMMEDGRIGEMGTFNELREKDGPFARLIREFGNEEQAEESLENEMEAMNTSGPEHQHDRSNMMARGTAANLMQVEERNTGALKKGTYVNYLKLGNGAVMIPILLVAIAFAQGVYVITSYWLVWWQERKWDQPNRFYMGIYAGLGLGTAVTMFFQGFSNALINYFASVKIHRNAISRVMFAPQSFFDTTPLGRIMNRFSKDTDTIDNTLSDAMRMAISTLSNIVGATILLAIVEPYFLIAMFVVSLLYAHNAAFYRRSSREFKRIDSILRSSLYSHFSESLSGVATIRSYGESERFFADNVNRMDVENRAYYLTIINQRWLGLRLDFLGSLLTFAVAIIVVCSPTVSAAKGGLGLSTVLTVQQSFSWLVRQIAEVENDMVGAERIMHYASELEQEAPHQIEAVKPPVSWPSQGAIEFNEVKMRYREELPDVLKGLTLNVGACEKIGVVGRTGAGKSSIMVALFRMSELSSGSIKIDGVDVSKIGLNDLRSGISIIPQDPLLFSGTLRSNIDPFNTKTDAELYDTMRRAHLTQSVAPRLSEEAPASGQASPSTQRRFNLDTVVEEEGANLSVGERSLVSLARALVRGTKVLVLDEATASVDVETDSKIQETIRTEFRDKTLLCIAHRLKTILSYDRILVMSDGQVAEFDTPENLYNMKGIFTEMCQKASLNLADIRTAAALRF</sequence>
<dbReference type="FunFam" id="1.20.1560.10:FF:000010">
    <property type="entry name" value="Multidrug resistance-associated ABC transporter"/>
    <property type="match status" value="1"/>
</dbReference>
<name>A0AAW0Z1C2_9TREE</name>
<evidence type="ECO:0000256" key="10">
    <source>
        <dbReference type="SAM" id="MobiDB-lite"/>
    </source>
</evidence>
<feature type="transmembrane region" description="Helical" evidence="11">
    <location>
        <begin position="482"/>
        <end position="505"/>
    </location>
</feature>
<dbReference type="InterPro" id="IPR003439">
    <property type="entry name" value="ABC_transporter-like_ATP-bd"/>
</dbReference>